<feature type="transmembrane region" description="Helical" evidence="2">
    <location>
        <begin position="47"/>
        <end position="68"/>
    </location>
</feature>
<keyword evidence="2" id="KW-1133">Transmembrane helix</keyword>
<keyword evidence="4" id="KW-1185">Reference proteome</keyword>
<keyword evidence="2" id="KW-0472">Membrane</keyword>
<name>A0ABN3AVI0_9MICO</name>
<evidence type="ECO:0000313" key="4">
    <source>
        <dbReference type="Proteomes" id="UP001501599"/>
    </source>
</evidence>
<feature type="region of interest" description="Disordered" evidence="1">
    <location>
        <begin position="1"/>
        <end position="26"/>
    </location>
</feature>
<organism evidence="3 4">
    <name type="scientific">Agrococcus versicolor</name>
    <dbReference type="NCBI Taxonomy" id="501482"/>
    <lineage>
        <taxon>Bacteria</taxon>
        <taxon>Bacillati</taxon>
        <taxon>Actinomycetota</taxon>
        <taxon>Actinomycetes</taxon>
        <taxon>Micrococcales</taxon>
        <taxon>Microbacteriaceae</taxon>
        <taxon>Agrococcus</taxon>
    </lineage>
</organism>
<sequence length="268" mass="27120">MTLDSQLRSLDAAAGQPDARRRARGASLADGIVHAGDHRSRSRRATMAWRVGGIVAAGSLVAAGAILLPGLGRTLPAVASWTAEAGPVSDGDLAIAEDACRQHLASEDAIDADTPVVLAERRGDLVGLILYEASPESQGSCIVELPAGASSASGVLSAFGGQSGDALVPPPGELMEGALAQFRAADGEVSLTSGAVGEGVVGVELHAGGITTEATVADGRFVAWWPGAAFEDADLPSGQDGPRVVITYDLTLSDGTVVTDADSWFPGR</sequence>
<evidence type="ECO:0000256" key="1">
    <source>
        <dbReference type="SAM" id="MobiDB-lite"/>
    </source>
</evidence>
<evidence type="ECO:0000256" key="2">
    <source>
        <dbReference type="SAM" id="Phobius"/>
    </source>
</evidence>
<protein>
    <submittedName>
        <fullName evidence="3">Uncharacterized protein</fullName>
    </submittedName>
</protein>
<reference evidence="3 4" key="1">
    <citation type="journal article" date="2019" name="Int. J. Syst. Evol. Microbiol.">
        <title>The Global Catalogue of Microorganisms (GCM) 10K type strain sequencing project: providing services to taxonomists for standard genome sequencing and annotation.</title>
        <authorList>
            <consortium name="The Broad Institute Genomics Platform"/>
            <consortium name="The Broad Institute Genome Sequencing Center for Infectious Disease"/>
            <person name="Wu L."/>
            <person name="Ma J."/>
        </authorList>
    </citation>
    <scope>NUCLEOTIDE SEQUENCE [LARGE SCALE GENOMIC DNA]</scope>
    <source>
        <strain evidence="3 4">JCM 16026</strain>
    </source>
</reference>
<dbReference type="RefSeq" id="WP_344343904.1">
    <property type="nucleotide sequence ID" value="NZ_BAAAQT010000006.1"/>
</dbReference>
<accession>A0ABN3AVI0</accession>
<comment type="caution">
    <text evidence="3">The sequence shown here is derived from an EMBL/GenBank/DDBJ whole genome shotgun (WGS) entry which is preliminary data.</text>
</comment>
<gene>
    <name evidence="3" type="ORF">GCM10009846_23940</name>
</gene>
<dbReference type="Proteomes" id="UP001501599">
    <property type="component" value="Unassembled WGS sequence"/>
</dbReference>
<proteinExistence type="predicted"/>
<keyword evidence="2" id="KW-0812">Transmembrane</keyword>
<dbReference type="EMBL" id="BAAAQT010000006">
    <property type="protein sequence ID" value="GAA2175146.1"/>
    <property type="molecule type" value="Genomic_DNA"/>
</dbReference>
<evidence type="ECO:0000313" key="3">
    <source>
        <dbReference type="EMBL" id="GAA2175146.1"/>
    </source>
</evidence>